<dbReference type="Proteomes" id="UP000477951">
    <property type="component" value="Unassembled WGS sequence"/>
</dbReference>
<name>A0A6L6VME6_AGRVI</name>
<dbReference type="OrthoDB" id="8596123at2"/>
<dbReference type="EMBL" id="WPHR01000059">
    <property type="protein sequence ID" value="MUZ76241.1"/>
    <property type="molecule type" value="Genomic_DNA"/>
</dbReference>
<reference evidence="2 3" key="1">
    <citation type="submission" date="2019-12" db="EMBL/GenBank/DDBJ databases">
        <title>Whole-genome sequencing of Allorhizobium vitis.</title>
        <authorList>
            <person name="Gan H.M."/>
            <person name="Szegedi E."/>
            <person name="Burr T."/>
            <person name="Savka M.A."/>
        </authorList>
    </citation>
    <scope>NUCLEOTIDE SEQUENCE [LARGE SCALE GENOMIC DNA]</scope>
    <source>
        <strain evidence="2 3">CG516</strain>
    </source>
</reference>
<evidence type="ECO:0000259" key="1">
    <source>
        <dbReference type="Pfam" id="PF12571"/>
    </source>
</evidence>
<sequence>MKALIPVLTRAGMRAVFNASRDGLSAKVSHLAFGDSAYSPTGDETALKSEKVRIPIAGGSWVGDFTVHMTGLLDAGPSFWIKECGMILSDGTLLAVWSDPATPLAYKTDGVPIVTAFDLTLEALPKGAVTVQAGSVDLSLFFGVEFARMATAITDNFNRHMAQAAEIAELRRQIASINARMR</sequence>
<proteinExistence type="predicted"/>
<dbReference type="RefSeq" id="WP_156616689.1">
    <property type="nucleotide sequence ID" value="NZ_CP146242.1"/>
</dbReference>
<feature type="domain" description="Phage tail fibre protein N-terminal" evidence="1">
    <location>
        <begin position="4"/>
        <end position="107"/>
    </location>
</feature>
<evidence type="ECO:0000313" key="2">
    <source>
        <dbReference type="EMBL" id="MUZ76241.1"/>
    </source>
</evidence>
<dbReference type="InterPro" id="IPR022225">
    <property type="entry name" value="Phage_tail_fibre_N"/>
</dbReference>
<organism evidence="2 3">
    <name type="scientific">Agrobacterium vitis</name>
    <name type="common">Rhizobium vitis</name>
    <dbReference type="NCBI Taxonomy" id="373"/>
    <lineage>
        <taxon>Bacteria</taxon>
        <taxon>Pseudomonadati</taxon>
        <taxon>Pseudomonadota</taxon>
        <taxon>Alphaproteobacteria</taxon>
        <taxon>Hyphomicrobiales</taxon>
        <taxon>Rhizobiaceae</taxon>
        <taxon>Rhizobium/Agrobacterium group</taxon>
        <taxon>Agrobacterium</taxon>
    </lineage>
</organism>
<dbReference type="AlphaFoldDB" id="A0A6L6VME6"/>
<comment type="caution">
    <text evidence="2">The sequence shown here is derived from an EMBL/GenBank/DDBJ whole genome shotgun (WGS) entry which is preliminary data.</text>
</comment>
<dbReference type="Pfam" id="PF12571">
    <property type="entry name" value="Phage_tail_fib"/>
    <property type="match status" value="1"/>
</dbReference>
<accession>A0A6L6VME6</accession>
<protein>
    <submittedName>
        <fullName evidence="2">Phage tail protein</fullName>
    </submittedName>
</protein>
<gene>
    <name evidence="2" type="ORF">GOZ90_26815</name>
</gene>
<evidence type="ECO:0000313" key="3">
    <source>
        <dbReference type="Proteomes" id="UP000477951"/>
    </source>
</evidence>